<evidence type="ECO:0000313" key="3">
    <source>
        <dbReference type="Proteomes" id="UP000437931"/>
    </source>
</evidence>
<name>A0A6N7Q6B2_9XANT</name>
<evidence type="ECO:0000313" key="4">
    <source>
        <dbReference type="Proteomes" id="UP000439314"/>
    </source>
</evidence>
<gene>
    <name evidence="1" type="ORF">GIY21_00805</name>
    <name evidence="2" type="ORF">GIY22_01965</name>
</gene>
<reference evidence="3 4" key="1">
    <citation type="submission" date="2019-11" db="EMBL/GenBank/DDBJ databases">
        <title>First report of rice panicle blight caused by Xanthomonas sp. in Iran.</title>
        <authorList>
            <person name="Mirghasempour S.A."/>
            <person name="Huang S."/>
            <person name="Brady C.L."/>
            <person name="Studholme D.J."/>
        </authorList>
    </citation>
    <scope>NUCLEOTIDE SEQUENCE [LARGE SCALE GENOMIC DNA]</scope>
    <source>
        <strain evidence="1 4">ASD011</strain>
        <strain evidence="3">SAM114</strain>
    </source>
</reference>
<evidence type="ECO:0000313" key="1">
    <source>
        <dbReference type="EMBL" id="MRG98826.1"/>
    </source>
</evidence>
<comment type="caution">
    <text evidence="1">The sequence shown here is derived from an EMBL/GenBank/DDBJ whole genome shotgun (WGS) entry which is preliminary data.</text>
</comment>
<dbReference type="RefSeq" id="WP_153750329.1">
    <property type="nucleotide sequence ID" value="NZ_WJPM01000001.1"/>
</dbReference>
<dbReference type="EMBL" id="WJPN01000001">
    <property type="protein sequence ID" value="MRG98826.1"/>
    <property type="molecule type" value="Genomic_DNA"/>
</dbReference>
<evidence type="ECO:0000313" key="2">
    <source>
        <dbReference type="EMBL" id="MRH73383.1"/>
    </source>
</evidence>
<proteinExistence type="predicted"/>
<organism evidence="1 4">
    <name type="scientific">Xanthomonas sontii</name>
    <dbReference type="NCBI Taxonomy" id="2650745"/>
    <lineage>
        <taxon>Bacteria</taxon>
        <taxon>Pseudomonadati</taxon>
        <taxon>Pseudomonadota</taxon>
        <taxon>Gammaproteobacteria</taxon>
        <taxon>Lysobacterales</taxon>
        <taxon>Lysobacteraceae</taxon>
        <taxon>Xanthomonas</taxon>
    </lineage>
</organism>
<dbReference type="EMBL" id="WJPM01000001">
    <property type="protein sequence ID" value="MRH73383.1"/>
    <property type="molecule type" value="Genomic_DNA"/>
</dbReference>
<protein>
    <submittedName>
        <fullName evidence="1">Uncharacterized protein</fullName>
    </submittedName>
</protein>
<sequence>MKIFRIDDCDWWIGPDAATVLAAVKDEYGSTDEDLQDFHELDDDQLDRLKFVDTDEDERTVGEPRTFREQLAIEVAEGGNFPRLFATTEF</sequence>
<accession>A0A6N7Q6B2</accession>
<dbReference type="Proteomes" id="UP000439314">
    <property type="component" value="Unassembled WGS sequence"/>
</dbReference>
<reference evidence="2" key="2">
    <citation type="journal article" date="2020" name="Plant Dis.">
        <title>A Grain Rot of Rice in Iran Caused by a Xanthomonas Strain Closely Related to X. sacchari.</title>
        <authorList>
            <person name="Mirghasempour S.A."/>
            <person name="Huang S."/>
            <person name="Studholme D.J."/>
            <person name="Brady C.L."/>
        </authorList>
    </citation>
    <scope>NUCLEOTIDE SEQUENCE</scope>
    <source>
        <strain evidence="2">SAM114</strain>
    </source>
</reference>
<dbReference type="Proteomes" id="UP000437931">
    <property type="component" value="Unassembled WGS sequence"/>
</dbReference>
<dbReference type="AlphaFoldDB" id="A0A6N7Q6B2"/>
<keyword evidence="3" id="KW-1185">Reference proteome</keyword>